<evidence type="ECO:0000256" key="1">
    <source>
        <dbReference type="SAM" id="MobiDB-lite"/>
    </source>
</evidence>
<feature type="compositionally biased region" description="Basic residues" evidence="1">
    <location>
        <begin position="134"/>
        <end position="143"/>
    </location>
</feature>
<dbReference type="PANTHER" id="PTHR47559:SF1">
    <property type="entry name" value="OS03G0844900 PROTEIN"/>
    <property type="match status" value="1"/>
</dbReference>
<sequence>VPEDAALPRGALPVRLRPRAGRLLPAPSSQPRPLPPLGGRVRRRHRQPGGAPLEEARLAQFAADWKAVRADKDQGKILTLPVLRSNTGGIILKYNSMQGFMPNPLLSPAHWCKDPKRPIQDVTKDLVGSLFLSRSRRPPRRHPTPASQTTRACRRSCYVKSTTSPCMLTRTPTRSTHR</sequence>
<dbReference type="Gramene" id="TuG1812G0700003094.01.T02">
    <property type="protein sequence ID" value="TuG1812G0700003094.01.T02"/>
    <property type="gene ID" value="TuG1812G0700003094.01"/>
</dbReference>
<dbReference type="EnsemblPlants" id="TuG1812G0700003094.01.T01">
    <property type="protein sequence ID" value="TuG1812G0700003094.01.T01"/>
    <property type="gene ID" value="TuG1812G0700003094.01"/>
</dbReference>
<feature type="compositionally biased region" description="Low complexity" evidence="1">
    <location>
        <begin position="11"/>
        <end position="27"/>
    </location>
</feature>
<reference evidence="3" key="1">
    <citation type="journal article" date="2013" name="Nature">
        <title>Draft genome of the wheat A-genome progenitor Triticum urartu.</title>
        <authorList>
            <person name="Ling H.Q."/>
            <person name="Zhao S."/>
            <person name="Liu D."/>
            <person name="Wang J."/>
            <person name="Sun H."/>
            <person name="Zhang C."/>
            <person name="Fan H."/>
            <person name="Li D."/>
            <person name="Dong L."/>
            <person name="Tao Y."/>
            <person name="Gao C."/>
            <person name="Wu H."/>
            <person name="Li Y."/>
            <person name="Cui Y."/>
            <person name="Guo X."/>
            <person name="Zheng S."/>
            <person name="Wang B."/>
            <person name="Yu K."/>
            <person name="Liang Q."/>
            <person name="Yang W."/>
            <person name="Lou X."/>
            <person name="Chen J."/>
            <person name="Feng M."/>
            <person name="Jian J."/>
            <person name="Zhang X."/>
            <person name="Luo G."/>
            <person name="Jiang Y."/>
            <person name="Liu J."/>
            <person name="Wang Z."/>
            <person name="Sha Y."/>
            <person name="Zhang B."/>
            <person name="Wu H."/>
            <person name="Tang D."/>
            <person name="Shen Q."/>
            <person name="Xue P."/>
            <person name="Zou S."/>
            <person name="Wang X."/>
            <person name="Liu X."/>
            <person name="Wang F."/>
            <person name="Yang Y."/>
            <person name="An X."/>
            <person name="Dong Z."/>
            <person name="Zhang K."/>
            <person name="Zhang X."/>
            <person name="Luo M.C."/>
            <person name="Dvorak J."/>
            <person name="Tong Y."/>
            <person name="Wang J."/>
            <person name="Yang H."/>
            <person name="Li Z."/>
            <person name="Wang D."/>
            <person name="Zhang A."/>
            <person name="Wang J."/>
        </authorList>
    </citation>
    <scope>NUCLEOTIDE SEQUENCE</scope>
    <source>
        <strain evidence="3">cv. G1812</strain>
    </source>
</reference>
<evidence type="ECO:0000313" key="2">
    <source>
        <dbReference type="EnsemblPlants" id="TuG1812G0700003094.01.T01"/>
    </source>
</evidence>
<feature type="region of interest" description="Disordered" evidence="1">
    <location>
        <begin position="133"/>
        <end position="152"/>
    </location>
</feature>
<reference evidence="2" key="2">
    <citation type="submission" date="2018-03" db="EMBL/GenBank/DDBJ databases">
        <title>The Triticum urartu genome reveals the dynamic nature of wheat genome evolution.</title>
        <authorList>
            <person name="Ling H."/>
            <person name="Ma B."/>
            <person name="Shi X."/>
            <person name="Liu H."/>
            <person name="Dong L."/>
            <person name="Sun H."/>
            <person name="Cao Y."/>
            <person name="Gao Q."/>
            <person name="Zheng S."/>
            <person name="Li Y."/>
            <person name="Yu Y."/>
            <person name="Du H."/>
            <person name="Qi M."/>
            <person name="Li Y."/>
            <person name="Yu H."/>
            <person name="Cui Y."/>
            <person name="Wang N."/>
            <person name="Chen C."/>
            <person name="Wu H."/>
            <person name="Zhao Y."/>
            <person name="Zhang J."/>
            <person name="Li Y."/>
            <person name="Zhou W."/>
            <person name="Zhang B."/>
            <person name="Hu W."/>
            <person name="Eijk M."/>
            <person name="Tang J."/>
            <person name="Witsenboer H."/>
            <person name="Zhao S."/>
            <person name="Li Z."/>
            <person name="Zhang A."/>
            <person name="Wang D."/>
            <person name="Liang C."/>
        </authorList>
    </citation>
    <scope>NUCLEOTIDE SEQUENCE [LARGE SCALE GENOMIC DNA]</scope>
    <source>
        <strain evidence="2">cv. G1812</strain>
    </source>
</reference>
<dbReference type="EnsemblPlants" id="TuG1812G0700003094.01.T02">
    <property type="protein sequence ID" value="TuG1812G0700003094.01.T02"/>
    <property type="gene ID" value="TuG1812G0700003094.01"/>
</dbReference>
<evidence type="ECO:0000313" key="3">
    <source>
        <dbReference type="Proteomes" id="UP000015106"/>
    </source>
</evidence>
<name>A0A8R7V229_TRIUA</name>
<protein>
    <submittedName>
        <fullName evidence="2">Uncharacterized protein</fullName>
    </submittedName>
</protein>
<dbReference type="InterPro" id="IPR052757">
    <property type="entry name" value="Ribosomal_protein_S1"/>
</dbReference>
<dbReference type="Proteomes" id="UP000015106">
    <property type="component" value="Chromosome 7"/>
</dbReference>
<dbReference type="PANTHER" id="PTHR47559">
    <property type="entry name" value="OS03G0844900 PROTEIN"/>
    <property type="match status" value="1"/>
</dbReference>
<proteinExistence type="predicted"/>
<dbReference type="AlphaFoldDB" id="A0A8R7V229"/>
<feature type="region of interest" description="Disordered" evidence="1">
    <location>
        <begin position="1"/>
        <end position="52"/>
    </location>
</feature>
<accession>A0A8R7V229</accession>
<dbReference type="Gramene" id="TuG1812G0700003094.01.T01">
    <property type="protein sequence ID" value="TuG1812G0700003094.01.T01"/>
    <property type="gene ID" value="TuG1812G0700003094.01"/>
</dbReference>
<keyword evidence="3" id="KW-1185">Reference proteome</keyword>
<reference evidence="2" key="3">
    <citation type="submission" date="2022-06" db="UniProtKB">
        <authorList>
            <consortium name="EnsemblPlants"/>
        </authorList>
    </citation>
    <scope>IDENTIFICATION</scope>
</reference>
<organism evidence="2 3">
    <name type="scientific">Triticum urartu</name>
    <name type="common">Red wild einkorn</name>
    <name type="synonym">Crithodium urartu</name>
    <dbReference type="NCBI Taxonomy" id="4572"/>
    <lineage>
        <taxon>Eukaryota</taxon>
        <taxon>Viridiplantae</taxon>
        <taxon>Streptophyta</taxon>
        <taxon>Embryophyta</taxon>
        <taxon>Tracheophyta</taxon>
        <taxon>Spermatophyta</taxon>
        <taxon>Magnoliopsida</taxon>
        <taxon>Liliopsida</taxon>
        <taxon>Poales</taxon>
        <taxon>Poaceae</taxon>
        <taxon>BOP clade</taxon>
        <taxon>Pooideae</taxon>
        <taxon>Triticodae</taxon>
        <taxon>Triticeae</taxon>
        <taxon>Triticinae</taxon>
        <taxon>Triticum</taxon>
    </lineage>
</organism>